<sequence>MKNLKGTKTAECLARAFAGESQARNRYTFFYEIATQQKQDYIAHVFDETAKNEKAHAKVFYDFLIKGLGSCDIHVDAHYPIELGTIEENLKAAADGEHDEWSSAYKEFSEIAASEGFPEISTAFKNIASIEKTHEERFLDVYDKMKSSTLFTSDTPKLWKCRNCGYILESKSAPAVCPVCKYPQGFYEVHSQDN</sequence>
<dbReference type="Proteomes" id="UP000460287">
    <property type="component" value="Unassembled WGS sequence"/>
</dbReference>
<dbReference type="InterPro" id="IPR048574">
    <property type="entry name" value="RUBY_RBDX"/>
</dbReference>
<dbReference type="GO" id="GO:0005506">
    <property type="term" value="F:iron ion binding"/>
    <property type="evidence" value="ECO:0007669"/>
    <property type="project" value="InterPro"/>
</dbReference>
<dbReference type="CDD" id="cd00729">
    <property type="entry name" value="rubredoxin_SM"/>
    <property type="match status" value="1"/>
</dbReference>
<dbReference type="InterPro" id="IPR009040">
    <property type="entry name" value="Ferritin-like_diiron"/>
</dbReference>
<proteinExistence type="predicted"/>
<dbReference type="PANTHER" id="PTHR43865">
    <property type="entry name" value="RUBRERYTHRIN-RELATED"/>
    <property type="match status" value="1"/>
</dbReference>
<gene>
    <name evidence="8" type="ORF">FYJ33_11400</name>
</gene>
<dbReference type="CDD" id="cd01041">
    <property type="entry name" value="Rubrerythrin"/>
    <property type="match status" value="1"/>
</dbReference>
<dbReference type="Gene3D" id="2.20.28.10">
    <property type="match status" value="1"/>
</dbReference>
<dbReference type="AlphaFoldDB" id="A0A7X2T1U4"/>
<dbReference type="Pfam" id="PF21349">
    <property type="entry name" value="RUBY_RBDX"/>
    <property type="match status" value="1"/>
</dbReference>
<dbReference type="InterPro" id="IPR009078">
    <property type="entry name" value="Ferritin-like_SF"/>
</dbReference>
<evidence type="ECO:0000259" key="7">
    <source>
        <dbReference type="PROSITE" id="PS50905"/>
    </source>
</evidence>
<dbReference type="Pfam" id="PF02915">
    <property type="entry name" value="Rubrerythrin"/>
    <property type="match status" value="1"/>
</dbReference>
<evidence type="ECO:0000256" key="1">
    <source>
        <dbReference type="ARBA" id="ARBA00001965"/>
    </source>
</evidence>
<dbReference type="NCBIfam" id="NF045767">
    <property type="entry name" value="RuberyRbr"/>
    <property type="match status" value="1"/>
</dbReference>
<dbReference type="PROSITE" id="PS50905">
    <property type="entry name" value="FERRITIN_LIKE"/>
    <property type="match status" value="1"/>
</dbReference>
<evidence type="ECO:0000256" key="5">
    <source>
        <dbReference type="ARBA" id="ARBA00023004"/>
    </source>
</evidence>
<feature type="domain" description="Rubredoxin-like" evidence="6">
    <location>
        <begin position="156"/>
        <end position="190"/>
    </location>
</feature>
<evidence type="ECO:0000256" key="2">
    <source>
        <dbReference type="ARBA" id="ARBA00022448"/>
    </source>
</evidence>
<comment type="caution">
    <text evidence="8">The sequence shown here is derived from an EMBL/GenBank/DDBJ whole genome shotgun (WGS) entry which is preliminary data.</text>
</comment>
<evidence type="ECO:0000313" key="9">
    <source>
        <dbReference type="Proteomes" id="UP000460287"/>
    </source>
</evidence>
<feature type="domain" description="Ferritin-like diiron" evidence="7">
    <location>
        <begin position="3"/>
        <end position="149"/>
    </location>
</feature>
<name>A0A7X2T1U4_9CLOT</name>
<keyword evidence="5" id="KW-0408">Iron</keyword>
<keyword evidence="4" id="KW-0249">Electron transport</keyword>
<dbReference type="InterPro" id="IPR052364">
    <property type="entry name" value="Rubrerythrin"/>
</dbReference>
<dbReference type="SUPFAM" id="SSF47240">
    <property type="entry name" value="Ferritin-like"/>
    <property type="match status" value="1"/>
</dbReference>
<dbReference type="Gene3D" id="1.20.1260.10">
    <property type="match status" value="1"/>
</dbReference>
<dbReference type="SUPFAM" id="SSF57802">
    <property type="entry name" value="Rubredoxin-like"/>
    <property type="match status" value="1"/>
</dbReference>
<keyword evidence="3" id="KW-0479">Metal-binding</keyword>
<dbReference type="EMBL" id="VULX01000019">
    <property type="protein sequence ID" value="MSR91982.1"/>
    <property type="molecule type" value="Genomic_DNA"/>
</dbReference>
<organism evidence="8 9">
    <name type="scientific">Inconstantimicrobium porci</name>
    <dbReference type="NCBI Taxonomy" id="2652291"/>
    <lineage>
        <taxon>Bacteria</taxon>
        <taxon>Bacillati</taxon>
        <taxon>Bacillota</taxon>
        <taxon>Clostridia</taxon>
        <taxon>Eubacteriales</taxon>
        <taxon>Clostridiaceae</taxon>
        <taxon>Inconstantimicrobium</taxon>
    </lineage>
</organism>
<keyword evidence="9" id="KW-1185">Reference proteome</keyword>
<dbReference type="InterPro" id="IPR024934">
    <property type="entry name" value="Rubredoxin-like_dom"/>
</dbReference>
<evidence type="ECO:0000259" key="6">
    <source>
        <dbReference type="PROSITE" id="PS50903"/>
    </source>
</evidence>
<dbReference type="RefSeq" id="WP_154531884.1">
    <property type="nucleotide sequence ID" value="NZ_JAQXTV010000214.1"/>
</dbReference>
<evidence type="ECO:0000256" key="3">
    <source>
        <dbReference type="ARBA" id="ARBA00022723"/>
    </source>
</evidence>
<evidence type="ECO:0000256" key="4">
    <source>
        <dbReference type="ARBA" id="ARBA00022982"/>
    </source>
</evidence>
<dbReference type="PROSITE" id="PS50903">
    <property type="entry name" value="RUBREDOXIN_LIKE"/>
    <property type="match status" value="1"/>
</dbReference>
<keyword evidence="2" id="KW-0813">Transport</keyword>
<evidence type="ECO:0000313" key="8">
    <source>
        <dbReference type="EMBL" id="MSR91982.1"/>
    </source>
</evidence>
<reference evidence="8 9" key="1">
    <citation type="submission" date="2019-08" db="EMBL/GenBank/DDBJ databases">
        <title>In-depth cultivation of the pig gut microbiome towards novel bacterial diversity and tailored functional studies.</title>
        <authorList>
            <person name="Wylensek D."/>
            <person name="Hitch T.C.A."/>
            <person name="Clavel T."/>
        </authorList>
    </citation>
    <scope>NUCLEOTIDE SEQUENCE [LARGE SCALE GENOMIC DNA]</scope>
    <source>
        <strain evidence="8 9">WCA-383-APC-5B</strain>
    </source>
</reference>
<dbReference type="GO" id="GO:0016491">
    <property type="term" value="F:oxidoreductase activity"/>
    <property type="evidence" value="ECO:0007669"/>
    <property type="project" value="InterPro"/>
</dbReference>
<comment type="cofactor">
    <cofactor evidence="1">
        <name>Fe(3+)</name>
        <dbReference type="ChEBI" id="CHEBI:29034"/>
    </cofactor>
</comment>
<protein>
    <submittedName>
        <fullName evidence="8">Rubrerythrin family protein</fullName>
    </submittedName>
</protein>
<dbReference type="InterPro" id="IPR012347">
    <property type="entry name" value="Ferritin-like"/>
</dbReference>
<dbReference type="PANTHER" id="PTHR43865:SF1">
    <property type="entry name" value="RUBRERYTHRIN-RELATED"/>
    <property type="match status" value="1"/>
</dbReference>
<dbReference type="InterPro" id="IPR003251">
    <property type="entry name" value="Rr_diiron-bd_dom"/>
</dbReference>
<accession>A0A7X2T1U4</accession>